<dbReference type="GO" id="GO:0005524">
    <property type="term" value="F:ATP binding"/>
    <property type="evidence" value="ECO:0007669"/>
    <property type="project" value="UniProtKB-UniRule"/>
</dbReference>
<sequence>MDKPITNKESQPPMVEVLASIESGLERGLRVGNKQVKRAAYSNLQRRNELKVKIDFNGERRAISISRPADFDELRRKIKDMYQIDLNIFYTQSNGEIYVPLTCQKDVESAVQLVDQNENTSSLRLYLTQPAIIDNSSSRSVATRHSPSPPPGYIPTHDKHFHSSPFNSPTIGEGGQFIPEPYLEGNLQRPPSHNGSVNSLSSIDSSYISGHSNETYPLRRRDSRRSVLSDSAKDEAGKKPFGTFPRGMESIAHTSSVEGRQTFPRSTFRRPDSDTTSLSSLMSRGSEGTLSNCSSSSSGLYTDPDMDSPGGHLKKRNSDIESPTMYSLSGPHFSKSPRTPSNWKKGQLLGMGAFGEVYKCYDMDTGHEYAVKMVQLGNLNAETSKEVRALENELHLLKNFQDERIVQYYGCQNEDKVLSIFIEYMPGGSVKDLINEIGSIQEPIVRKYSRQMLLGLSYLHKNVIVHRDIKAANVLRDTQGNIKLGDFGASKRLQTIRSATGLKTAVGTPHWMAPEVINGEGYGRKADIWSVGCTIVEMFSSKPPFHEYEPFAAMFQIATCKHPKYELPKNVTNLAKEFLAHAFQRTQADRPSADDLLKHRFVHDGT</sequence>
<keyword evidence="2" id="KW-0808">Transferase</keyword>
<evidence type="ECO:0000259" key="10">
    <source>
        <dbReference type="PROSITE" id="PS51745"/>
    </source>
</evidence>
<keyword evidence="4" id="KW-0418">Kinase</keyword>
<dbReference type="EMBL" id="JAZGQO010000021">
    <property type="protein sequence ID" value="KAK6166740.1"/>
    <property type="molecule type" value="Genomic_DNA"/>
</dbReference>
<dbReference type="AlphaFoldDB" id="A0AAN8IW14"/>
<dbReference type="GO" id="GO:0035556">
    <property type="term" value="P:intracellular signal transduction"/>
    <property type="evidence" value="ECO:0007669"/>
    <property type="project" value="UniProtKB-ARBA"/>
</dbReference>
<feature type="coiled-coil region" evidence="7">
    <location>
        <begin position="373"/>
        <end position="400"/>
    </location>
</feature>
<dbReference type="PROSITE" id="PS00107">
    <property type="entry name" value="PROTEIN_KINASE_ATP"/>
    <property type="match status" value="1"/>
</dbReference>
<dbReference type="InterPro" id="IPR000270">
    <property type="entry name" value="PB1_dom"/>
</dbReference>
<dbReference type="PROSITE" id="PS51745">
    <property type="entry name" value="PB1"/>
    <property type="match status" value="1"/>
</dbReference>
<keyword evidence="12" id="KW-1185">Reference proteome</keyword>
<evidence type="ECO:0000256" key="4">
    <source>
        <dbReference type="ARBA" id="ARBA00022777"/>
    </source>
</evidence>
<dbReference type="InterPro" id="IPR000719">
    <property type="entry name" value="Prot_kinase_dom"/>
</dbReference>
<keyword evidence="5 6" id="KW-0067">ATP-binding</keyword>
<evidence type="ECO:0000313" key="12">
    <source>
        <dbReference type="Proteomes" id="UP001347796"/>
    </source>
</evidence>
<organism evidence="11 12">
    <name type="scientific">Patella caerulea</name>
    <name type="common">Rayed Mediterranean limpet</name>
    <dbReference type="NCBI Taxonomy" id="87958"/>
    <lineage>
        <taxon>Eukaryota</taxon>
        <taxon>Metazoa</taxon>
        <taxon>Spiralia</taxon>
        <taxon>Lophotrochozoa</taxon>
        <taxon>Mollusca</taxon>
        <taxon>Gastropoda</taxon>
        <taxon>Patellogastropoda</taxon>
        <taxon>Patelloidea</taxon>
        <taxon>Patellidae</taxon>
        <taxon>Patella</taxon>
    </lineage>
</organism>
<dbReference type="PANTHER" id="PTHR11584:SF369">
    <property type="entry name" value="MITOGEN-ACTIVATED PROTEIN KINASE KINASE KINASE 19-RELATED"/>
    <property type="match status" value="1"/>
</dbReference>
<reference evidence="11 12" key="1">
    <citation type="submission" date="2024-01" db="EMBL/GenBank/DDBJ databases">
        <title>The genome of the rayed Mediterranean limpet Patella caerulea (Linnaeus, 1758).</title>
        <authorList>
            <person name="Anh-Thu Weber A."/>
            <person name="Halstead-Nussloch G."/>
        </authorList>
    </citation>
    <scope>NUCLEOTIDE SEQUENCE [LARGE SCALE GENOMIC DNA]</scope>
    <source>
        <strain evidence="11">AATW-2023a</strain>
        <tissue evidence="11">Whole specimen</tissue>
    </source>
</reference>
<dbReference type="SMART" id="SM00220">
    <property type="entry name" value="S_TKc"/>
    <property type="match status" value="1"/>
</dbReference>
<dbReference type="SUPFAM" id="SSF56112">
    <property type="entry name" value="Protein kinase-like (PK-like)"/>
    <property type="match status" value="1"/>
</dbReference>
<evidence type="ECO:0000256" key="5">
    <source>
        <dbReference type="ARBA" id="ARBA00022840"/>
    </source>
</evidence>
<dbReference type="SMART" id="SM00666">
    <property type="entry name" value="PB1"/>
    <property type="match status" value="1"/>
</dbReference>
<accession>A0AAN8IW14</accession>
<dbReference type="InterPro" id="IPR011009">
    <property type="entry name" value="Kinase-like_dom_sf"/>
</dbReference>
<dbReference type="SUPFAM" id="SSF54277">
    <property type="entry name" value="CAD &amp; PB1 domains"/>
    <property type="match status" value="1"/>
</dbReference>
<protein>
    <submittedName>
        <fullName evidence="11">Uncharacterized protein</fullName>
    </submittedName>
</protein>
<keyword evidence="3 6" id="KW-0547">Nucleotide-binding</keyword>
<evidence type="ECO:0000259" key="9">
    <source>
        <dbReference type="PROSITE" id="PS50011"/>
    </source>
</evidence>
<feature type="domain" description="PB1" evidence="10">
    <location>
        <begin position="49"/>
        <end position="130"/>
    </location>
</feature>
<feature type="domain" description="Protein kinase" evidence="9">
    <location>
        <begin position="343"/>
        <end position="602"/>
    </location>
</feature>
<evidence type="ECO:0000256" key="3">
    <source>
        <dbReference type="ARBA" id="ARBA00022741"/>
    </source>
</evidence>
<feature type="compositionally biased region" description="Low complexity" evidence="8">
    <location>
        <begin position="274"/>
        <end position="299"/>
    </location>
</feature>
<feature type="compositionally biased region" description="Low complexity" evidence="8">
    <location>
        <begin position="196"/>
        <end position="212"/>
    </location>
</feature>
<keyword evidence="1" id="KW-0723">Serine/threonine-protein kinase</keyword>
<feature type="compositionally biased region" description="Basic and acidic residues" evidence="8">
    <location>
        <begin position="217"/>
        <end position="238"/>
    </location>
</feature>
<proteinExistence type="predicted"/>
<feature type="region of interest" description="Disordered" evidence="8">
    <location>
        <begin position="136"/>
        <end position="341"/>
    </location>
</feature>
<dbReference type="GO" id="GO:0004674">
    <property type="term" value="F:protein serine/threonine kinase activity"/>
    <property type="evidence" value="ECO:0007669"/>
    <property type="project" value="UniProtKB-KW"/>
</dbReference>
<dbReference type="FunFam" id="1.10.510.10:FF:000071">
    <property type="entry name" value="Mitogen-activated protein kinase kinase kinase 3 isoform 2"/>
    <property type="match status" value="1"/>
</dbReference>
<gene>
    <name evidence="11" type="ORF">SNE40_023369</name>
</gene>
<dbReference type="InterPro" id="IPR017441">
    <property type="entry name" value="Protein_kinase_ATP_BS"/>
</dbReference>
<comment type="caution">
    <text evidence="11">The sequence shown here is derived from an EMBL/GenBank/DDBJ whole genome shotgun (WGS) entry which is preliminary data.</text>
</comment>
<dbReference type="PANTHER" id="PTHR11584">
    <property type="entry name" value="SERINE/THREONINE PROTEIN KINASE"/>
    <property type="match status" value="1"/>
</dbReference>
<evidence type="ECO:0000256" key="7">
    <source>
        <dbReference type="SAM" id="Coils"/>
    </source>
</evidence>
<dbReference type="InterPro" id="IPR053793">
    <property type="entry name" value="PB1-like"/>
</dbReference>
<evidence type="ECO:0000256" key="6">
    <source>
        <dbReference type="PROSITE-ProRule" id="PRU10141"/>
    </source>
</evidence>
<feature type="compositionally biased region" description="Polar residues" evidence="8">
    <location>
        <begin position="252"/>
        <end position="265"/>
    </location>
</feature>
<evidence type="ECO:0000256" key="1">
    <source>
        <dbReference type="ARBA" id="ARBA00022527"/>
    </source>
</evidence>
<dbReference type="Gene3D" id="1.10.510.10">
    <property type="entry name" value="Transferase(Phosphotransferase) domain 1"/>
    <property type="match status" value="1"/>
</dbReference>
<dbReference type="PROSITE" id="PS50011">
    <property type="entry name" value="PROTEIN_KINASE_DOM"/>
    <property type="match status" value="1"/>
</dbReference>
<evidence type="ECO:0000256" key="8">
    <source>
        <dbReference type="SAM" id="MobiDB-lite"/>
    </source>
</evidence>
<dbReference type="Pfam" id="PF00564">
    <property type="entry name" value="PB1"/>
    <property type="match status" value="1"/>
</dbReference>
<evidence type="ECO:0000256" key="2">
    <source>
        <dbReference type="ARBA" id="ARBA00022679"/>
    </source>
</evidence>
<feature type="binding site" evidence="6">
    <location>
        <position position="372"/>
    </location>
    <ligand>
        <name>ATP</name>
        <dbReference type="ChEBI" id="CHEBI:30616"/>
    </ligand>
</feature>
<keyword evidence="7" id="KW-0175">Coiled coil</keyword>
<evidence type="ECO:0000313" key="11">
    <source>
        <dbReference type="EMBL" id="KAK6166740.1"/>
    </source>
</evidence>
<name>A0AAN8IW14_PATCE</name>
<dbReference type="Gene3D" id="3.10.20.90">
    <property type="entry name" value="Phosphatidylinositol 3-kinase Catalytic Subunit, Chain A, domain 1"/>
    <property type="match status" value="1"/>
</dbReference>
<dbReference type="Proteomes" id="UP001347796">
    <property type="component" value="Unassembled WGS sequence"/>
</dbReference>
<feature type="compositionally biased region" description="Polar residues" evidence="8">
    <location>
        <begin position="136"/>
        <end position="146"/>
    </location>
</feature>
<dbReference type="Pfam" id="PF00069">
    <property type="entry name" value="Pkinase"/>
    <property type="match status" value="1"/>
</dbReference>